<accession>A0AAV7GL15</accession>
<protein>
    <submittedName>
        <fullName evidence="2">Uncharacterized protein</fullName>
    </submittedName>
</protein>
<name>A0AAV7GL15_DENCH</name>
<reference evidence="2 3" key="1">
    <citation type="journal article" date="2021" name="Hortic Res">
        <title>Chromosome-scale assembly of the Dendrobium chrysotoxum genome enhances the understanding of orchid evolution.</title>
        <authorList>
            <person name="Zhang Y."/>
            <person name="Zhang G.Q."/>
            <person name="Zhang D."/>
            <person name="Liu X.D."/>
            <person name="Xu X.Y."/>
            <person name="Sun W.H."/>
            <person name="Yu X."/>
            <person name="Zhu X."/>
            <person name="Wang Z.W."/>
            <person name="Zhao X."/>
            <person name="Zhong W.Y."/>
            <person name="Chen H."/>
            <person name="Yin W.L."/>
            <person name="Huang T."/>
            <person name="Niu S.C."/>
            <person name="Liu Z.J."/>
        </authorList>
    </citation>
    <scope>NUCLEOTIDE SEQUENCE [LARGE SCALE GENOMIC DNA]</scope>
    <source>
        <strain evidence="2">Lindl</strain>
    </source>
</reference>
<evidence type="ECO:0000313" key="3">
    <source>
        <dbReference type="Proteomes" id="UP000775213"/>
    </source>
</evidence>
<dbReference type="AlphaFoldDB" id="A0AAV7GL15"/>
<keyword evidence="3" id="KW-1185">Reference proteome</keyword>
<evidence type="ECO:0000256" key="1">
    <source>
        <dbReference type="SAM" id="MobiDB-lite"/>
    </source>
</evidence>
<feature type="region of interest" description="Disordered" evidence="1">
    <location>
        <begin position="228"/>
        <end position="249"/>
    </location>
</feature>
<dbReference type="EMBL" id="JAGFBR010000013">
    <property type="protein sequence ID" value="KAH0456637.1"/>
    <property type="molecule type" value="Genomic_DNA"/>
</dbReference>
<gene>
    <name evidence="2" type="ORF">IEQ34_014544</name>
</gene>
<sequence length="249" mass="28014">MNFLDLGFSELVDYLRNFSSVNSRSEMRQIERLGSIGDTPRWLPHALEVVERLRERTAQGYKNSRGGPMVWIGYFSENNLLGPLGVDLVSQVEQGFGFESYALLMVFRIHLSLSRTDCNYEKLIGCTEMTQACKLLAEEGLTPEDDNIEANARVFAIVMGSEHSGRVRTQGFGVTPTRFFPQSKTEGGSGSNFGQIASLREEFRSFQDNQKREFGLFRDEIRQFMQGFQMNHPPHGGSEMGGNDNSSDA</sequence>
<comment type="caution">
    <text evidence="2">The sequence shown here is derived from an EMBL/GenBank/DDBJ whole genome shotgun (WGS) entry which is preliminary data.</text>
</comment>
<proteinExistence type="predicted"/>
<evidence type="ECO:0000313" key="2">
    <source>
        <dbReference type="EMBL" id="KAH0456637.1"/>
    </source>
</evidence>
<dbReference type="Proteomes" id="UP000775213">
    <property type="component" value="Unassembled WGS sequence"/>
</dbReference>
<organism evidence="2 3">
    <name type="scientific">Dendrobium chrysotoxum</name>
    <name type="common">Orchid</name>
    <dbReference type="NCBI Taxonomy" id="161865"/>
    <lineage>
        <taxon>Eukaryota</taxon>
        <taxon>Viridiplantae</taxon>
        <taxon>Streptophyta</taxon>
        <taxon>Embryophyta</taxon>
        <taxon>Tracheophyta</taxon>
        <taxon>Spermatophyta</taxon>
        <taxon>Magnoliopsida</taxon>
        <taxon>Liliopsida</taxon>
        <taxon>Asparagales</taxon>
        <taxon>Orchidaceae</taxon>
        <taxon>Epidendroideae</taxon>
        <taxon>Malaxideae</taxon>
        <taxon>Dendrobiinae</taxon>
        <taxon>Dendrobium</taxon>
    </lineage>
</organism>